<feature type="compositionally biased region" description="Low complexity" evidence="1">
    <location>
        <begin position="1"/>
        <end position="12"/>
    </location>
</feature>
<name>A0A6J4V161_9BACT</name>
<proteinExistence type="predicted"/>
<evidence type="ECO:0000256" key="1">
    <source>
        <dbReference type="SAM" id="MobiDB-lite"/>
    </source>
</evidence>
<feature type="region of interest" description="Disordered" evidence="1">
    <location>
        <begin position="1"/>
        <end position="117"/>
    </location>
</feature>
<reference evidence="2" key="1">
    <citation type="submission" date="2020-02" db="EMBL/GenBank/DDBJ databases">
        <authorList>
            <person name="Meier V. D."/>
        </authorList>
    </citation>
    <scope>NUCLEOTIDE SEQUENCE</scope>
    <source>
        <strain evidence="2">AVDCRST_MAG49</strain>
    </source>
</reference>
<gene>
    <name evidence="2" type="ORF">AVDCRST_MAG49-2843</name>
</gene>
<sequence>ARQFAHGRAGADAARRDAAAHRGAHRRPGAGTSARSPRRRRVVRQRGAGPSPRLRRRLGRLHRGDPRRGDADAAGRQSHHLDQGDGLSRPGVPPRAARLRRAARRAPGGPGSVAARRLVARGDGYRGGKATHADRADLRAVAGPARTAAHQAGCPHRRNHAHCDPPPPVHV</sequence>
<feature type="non-terminal residue" evidence="2">
    <location>
        <position position="171"/>
    </location>
</feature>
<protein>
    <submittedName>
        <fullName evidence="2">Uncharacterized protein</fullName>
    </submittedName>
</protein>
<accession>A0A6J4V161</accession>
<feature type="region of interest" description="Disordered" evidence="1">
    <location>
        <begin position="147"/>
        <end position="171"/>
    </location>
</feature>
<organism evidence="2">
    <name type="scientific">uncultured Thermomicrobiales bacterium</name>
    <dbReference type="NCBI Taxonomy" id="1645740"/>
    <lineage>
        <taxon>Bacteria</taxon>
        <taxon>Pseudomonadati</taxon>
        <taxon>Thermomicrobiota</taxon>
        <taxon>Thermomicrobia</taxon>
        <taxon>Thermomicrobiales</taxon>
        <taxon>environmental samples</taxon>
    </lineage>
</organism>
<dbReference type="EMBL" id="CADCWG010000198">
    <property type="protein sequence ID" value="CAA9565099.1"/>
    <property type="molecule type" value="Genomic_DNA"/>
</dbReference>
<feature type="non-terminal residue" evidence="2">
    <location>
        <position position="1"/>
    </location>
</feature>
<dbReference type="AlphaFoldDB" id="A0A6J4V161"/>
<evidence type="ECO:0000313" key="2">
    <source>
        <dbReference type="EMBL" id="CAA9565099.1"/>
    </source>
</evidence>
<feature type="compositionally biased region" description="Basic and acidic residues" evidence="1">
    <location>
        <begin position="62"/>
        <end position="83"/>
    </location>
</feature>